<dbReference type="EMBL" id="BMIQ01000003">
    <property type="protein sequence ID" value="GGE02294.1"/>
    <property type="molecule type" value="Genomic_DNA"/>
</dbReference>
<proteinExistence type="predicted"/>
<evidence type="ECO:0000313" key="1">
    <source>
        <dbReference type="EMBL" id="GGE02294.1"/>
    </source>
</evidence>
<organism evidence="1 2">
    <name type="scientific">Aureimonas endophytica</name>
    <dbReference type="NCBI Taxonomy" id="2027858"/>
    <lineage>
        <taxon>Bacteria</taxon>
        <taxon>Pseudomonadati</taxon>
        <taxon>Pseudomonadota</taxon>
        <taxon>Alphaproteobacteria</taxon>
        <taxon>Hyphomicrobiales</taxon>
        <taxon>Aurantimonadaceae</taxon>
        <taxon>Aureimonas</taxon>
    </lineage>
</organism>
<gene>
    <name evidence="1" type="ORF">GCM10011390_21420</name>
</gene>
<reference evidence="1" key="2">
    <citation type="submission" date="2020-09" db="EMBL/GenBank/DDBJ databases">
        <authorList>
            <person name="Sun Q."/>
            <person name="Zhou Y."/>
        </authorList>
    </citation>
    <scope>NUCLEOTIDE SEQUENCE</scope>
    <source>
        <strain evidence="1">CGMCC 1.15367</strain>
    </source>
</reference>
<protein>
    <submittedName>
        <fullName evidence="1">Uncharacterized protein</fullName>
    </submittedName>
</protein>
<sequence>MDKTGVSAAPAEAACAMAAAGKTVAAAQAEALAISSRRFIVNSGNLVMAIPFRRSFGDVGGAPGVAARAEGAAAGAEARANRPSDPVYN</sequence>
<reference evidence="1" key="1">
    <citation type="journal article" date="2014" name="Int. J. Syst. Evol. Microbiol.">
        <title>Complete genome sequence of Corynebacterium casei LMG S-19264T (=DSM 44701T), isolated from a smear-ripened cheese.</title>
        <authorList>
            <consortium name="US DOE Joint Genome Institute (JGI-PGF)"/>
            <person name="Walter F."/>
            <person name="Albersmeier A."/>
            <person name="Kalinowski J."/>
            <person name="Ruckert C."/>
        </authorList>
    </citation>
    <scope>NUCLEOTIDE SEQUENCE</scope>
    <source>
        <strain evidence="1">CGMCC 1.15367</strain>
    </source>
</reference>
<keyword evidence="2" id="KW-1185">Reference proteome</keyword>
<evidence type="ECO:0000313" key="2">
    <source>
        <dbReference type="Proteomes" id="UP000644699"/>
    </source>
</evidence>
<accession>A0A916ZKJ3</accession>
<dbReference type="Proteomes" id="UP000644699">
    <property type="component" value="Unassembled WGS sequence"/>
</dbReference>
<name>A0A916ZKJ3_9HYPH</name>
<comment type="caution">
    <text evidence="1">The sequence shown here is derived from an EMBL/GenBank/DDBJ whole genome shotgun (WGS) entry which is preliminary data.</text>
</comment>
<dbReference type="AlphaFoldDB" id="A0A916ZKJ3"/>